<dbReference type="AlphaFoldDB" id="A0A848J500"/>
<proteinExistence type="predicted"/>
<evidence type="ECO:0000313" key="4">
    <source>
        <dbReference type="EMBL" id="NMM48232.1"/>
    </source>
</evidence>
<name>A0A848J500_9BACT</name>
<reference evidence="4 5" key="1">
    <citation type="submission" date="2020-04" db="EMBL/GenBank/DDBJ databases">
        <title>Flammeovirgaceae bacterium KN852 isolated from deep sea.</title>
        <authorList>
            <person name="Zhang D.-C."/>
        </authorList>
    </citation>
    <scope>NUCLEOTIDE SEQUENCE [LARGE SCALE GENOMIC DNA]</scope>
    <source>
        <strain evidence="4 5">KN852</strain>
    </source>
</reference>
<evidence type="ECO:0000256" key="3">
    <source>
        <dbReference type="ARBA" id="ARBA00023136"/>
    </source>
</evidence>
<dbReference type="Pfam" id="PF06977">
    <property type="entry name" value="SdiA-regulated"/>
    <property type="match status" value="1"/>
</dbReference>
<sequence>MKYNQIIFILGAIMLSVTCSFQEYKEYSLPQGYSYEKSKKYFLPSELNEVSGILWLKQHVFICIQDEKGTLYKVDISQKKILDKSKFEGSADIEAVTQYNDTYYCLKSDGDIYVIQNAFKENSKSKKINFPFKGQNDFETLLLTEDSDNLYIICKNCKGDKNSESSSFSFNLFTQEISKTDKWSVKRPDFVSSKIRIKPSDATQHPITKDIYIISHSSKWIMVYDKSGEFKSFHNLDPKVFAQPEGIAFNNKGDMFISNEAAGGSPDIIEFPFNPK</sequence>
<protein>
    <recommendedName>
        <fullName evidence="6">SdiA-regulated protein</fullName>
    </recommendedName>
</protein>
<comment type="subcellular location">
    <subcellularLocation>
        <location evidence="1">Cell membrane</location>
    </subcellularLocation>
</comment>
<dbReference type="RefSeq" id="WP_169679728.1">
    <property type="nucleotide sequence ID" value="NZ_JABBNU010000004.1"/>
</dbReference>
<keyword evidence="3" id="KW-0472">Membrane</keyword>
<dbReference type="Proteomes" id="UP000559010">
    <property type="component" value="Unassembled WGS sequence"/>
</dbReference>
<comment type="caution">
    <text evidence="4">The sequence shown here is derived from an EMBL/GenBank/DDBJ whole genome shotgun (WGS) entry which is preliminary data.</text>
</comment>
<keyword evidence="5" id="KW-1185">Reference proteome</keyword>
<evidence type="ECO:0000256" key="2">
    <source>
        <dbReference type="ARBA" id="ARBA00022475"/>
    </source>
</evidence>
<dbReference type="EMBL" id="JABBNU010000004">
    <property type="protein sequence ID" value="NMM48232.1"/>
    <property type="molecule type" value="Genomic_DNA"/>
</dbReference>
<dbReference type="SUPFAM" id="SSF101898">
    <property type="entry name" value="NHL repeat"/>
    <property type="match status" value="1"/>
</dbReference>
<organism evidence="4 5">
    <name type="scientific">Marinigracilibium pacificum</name>
    <dbReference type="NCBI Taxonomy" id="2729599"/>
    <lineage>
        <taxon>Bacteria</taxon>
        <taxon>Pseudomonadati</taxon>
        <taxon>Bacteroidota</taxon>
        <taxon>Cytophagia</taxon>
        <taxon>Cytophagales</taxon>
        <taxon>Flammeovirgaceae</taxon>
        <taxon>Marinigracilibium</taxon>
    </lineage>
</organism>
<gene>
    <name evidence="4" type="ORF">HH304_07465</name>
</gene>
<accession>A0A848J500</accession>
<evidence type="ECO:0008006" key="6">
    <source>
        <dbReference type="Google" id="ProtNLM"/>
    </source>
</evidence>
<dbReference type="GO" id="GO:0005886">
    <property type="term" value="C:plasma membrane"/>
    <property type="evidence" value="ECO:0007669"/>
    <property type="project" value="UniProtKB-SubCell"/>
</dbReference>
<evidence type="ECO:0000313" key="5">
    <source>
        <dbReference type="Proteomes" id="UP000559010"/>
    </source>
</evidence>
<dbReference type="InterPro" id="IPR009722">
    <property type="entry name" value="YjiK/CarP"/>
</dbReference>
<evidence type="ECO:0000256" key="1">
    <source>
        <dbReference type="ARBA" id="ARBA00004236"/>
    </source>
</evidence>
<keyword evidence="2" id="KW-1003">Cell membrane</keyword>